<dbReference type="Gramene" id="rna-CFP56_02262">
    <property type="protein sequence ID" value="cds-POE89541.1"/>
    <property type="gene ID" value="gene-CFP56_02262"/>
</dbReference>
<feature type="region of interest" description="Disordered" evidence="6">
    <location>
        <begin position="554"/>
        <end position="574"/>
    </location>
</feature>
<keyword evidence="3" id="KW-0067">ATP-binding</keyword>
<evidence type="ECO:0000313" key="8">
    <source>
        <dbReference type="Proteomes" id="UP000237347"/>
    </source>
</evidence>
<dbReference type="GO" id="GO:0042026">
    <property type="term" value="P:protein refolding"/>
    <property type="evidence" value="ECO:0007669"/>
    <property type="project" value="InterPro"/>
</dbReference>
<dbReference type="Proteomes" id="UP000237347">
    <property type="component" value="Unassembled WGS sequence"/>
</dbReference>
<dbReference type="NCBIfam" id="NF000592">
    <property type="entry name" value="PRK00013.1"/>
    <property type="match status" value="1"/>
</dbReference>
<dbReference type="InterPro" id="IPR027409">
    <property type="entry name" value="GroEL-like_apical_dom_sf"/>
</dbReference>
<evidence type="ECO:0000313" key="7">
    <source>
        <dbReference type="EMBL" id="KAK7845831.1"/>
    </source>
</evidence>
<comment type="caution">
    <text evidence="7">The sequence shown here is derived from an EMBL/GenBank/DDBJ whole genome shotgun (WGS) entry which is preliminary data.</text>
</comment>
<dbReference type="InterPro" id="IPR018370">
    <property type="entry name" value="Chaperonin_Cpn60_CS"/>
</dbReference>
<dbReference type="PROSITE" id="PS00296">
    <property type="entry name" value="CHAPERONINS_CPN60"/>
    <property type="match status" value="1"/>
</dbReference>
<evidence type="ECO:0000256" key="6">
    <source>
        <dbReference type="SAM" id="MobiDB-lite"/>
    </source>
</evidence>
<accession>A0AAW0L5H8</accession>
<keyword evidence="2" id="KW-0547">Nucleotide-binding</keyword>
<dbReference type="Gene3D" id="3.50.7.10">
    <property type="entry name" value="GroEL"/>
    <property type="match status" value="1"/>
</dbReference>
<dbReference type="NCBIfam" id="TIGR02348">
    <property type="entry name" value="GroEL"/>
    <property type="match status" value="1"/>
</dbReference>
<dbReference type="CDD" id="cd03344">
    <property type="entry name" value="GroEL"/>
    <property type="match status" value="1"/>
</dbReference>
<dbReference type="InterPro" id="IPR027413">
    <property type="entry name" value="GROEL-like_equatorial_sf"/>
</dbReference>
<evidence type="ECO:0000256" key="2">
    <source>
        <dbReference type="ARBA" id="ARBA00022741"/>
    </source>
</evidence>
<dbReference type="GO" id="GO:0140662">
    <property type="term" value="F:ATP-dependent protein folding chaperone"/>
    <property type="evidence" value="ECO:0007669"/>
    <property type="project" value="InterPro"/>
</dbReference>
<proteinExistence type="inferred from homology"/>
<dbReference type="SUPFAM" id="SSF52029">
    <property type="entry name" value="GroEL apical domain-like"/>
    <property type="match status" value="1"/>
</dbReference>
<dbReference type="InterPro" id="IPR002423">
    <property type="entry name" value="Cpn60/GroEL/TCP-1"/>
</dbReference>
<dbReference type="NCBIfam" id="NF009487">
    <property type="entry name" value="PRK12849.1"/>
    <property type="match status" value="1"/>
</dbReference>
<dbReference type="FunFam" id="3.50.7.10:FF:000001">
    <property type="entry name" value="60 kDa chaperonin"/>
    <property type="match status" value="1"/>
</dbReference>
<dbReference type="Pfam" id="PF00118">
    <property type="entry name" value="Cpn60_TCP1"/>
    <property type="match status" value="1"/>
</dbReference>
<evidence type="ECO:0000256" key="3">
    <source>
        <dbReference type="ARBA" id="ARBA00022840"/>
    </source>
</evidence>
<evidence type="ECO:0000256" key="4">
    <source>
        <dbReference type="ARBA" id="ARBA00023186"/>
    </source>
</evidence>
<dbReference type="InterPro" id="IPR027410">
    <property type="entry name" value="TCP-1-like_intermed_sf"/>
</dbReference>
<comment type="similarity">
    <text evidence="1 5">Belongs to the chaperonin (HSP60) family.</text>
</comment>
<evidence type="ECO:0000256" key="5">
    <source>
        <dbReference type="RuleBase" id="RU000418"/>
    </source>
</evidence>
<protein>
    <submittedName>
        <fullName evidence="7">Chaperonin cpn60-like 2</fullName>
    </submittedName>
</protein>
<dbReference type="NCBIfam" id="NF009489">
    <property type="entry name" value="PRK12851.1"/>
    <property type="match status" value="1"/>
</dbReference>
<dbReference type="PRINTS" id="PR00298">
    <property type="entry name" value="CHAPERONIN60"/>
</dbReference>
<name>A0AAW0L5H8_QUESU</name>
<dbReference type="SUPFAM" id="SSF54849">
    <property type="entry name" value="GroEL-intermediate domain like"/>
    <property type="match status" value="1"/>
</dbReference>
<dbReference type="EMBL" id="PKMF04000164">
    <property type="protein sequence ID" value="KAK7845831.1"/>
    <property type="molecule type" value="Genomic_DNA"/>
</dbReference>
<dbReference type="InterPro" id="IPR001844">
    <property type="entry name" value="Cpn60/GroEL"/>
</dbReference>
<gene>
    <name evidence="7" type="ORF">CFP56_008871</name>
</gene>
<sequence>MHRIVSKLASSITSSTSRKVVCSRVVCNRNYGAKAINFGVGARAAMLQGVSEVAEAVKVTMGPKGRNVIIERSHKDPQVTKDGVTVAKSISFKEKAKNVGADLVKQVAIATNTAAGDGTTCATVLTQAILMEGCKSVAAGVNVMDLRSGINMAVDAVLSDLKSKALMISTSEEIKQVATISANGESEIGDLIARAMEKVGKEGVITVADGNTMDNELEVVEGMKLARGYISPYFVTDHKTQKCELENPLILIYDKKISDMNSLVRILELAVQKKRALLVVAEDVESDALSMLVLNKHHAGLKVCAIKAPGFGENRRANLDDLAILTGGEVITEDRGLTLDRVQFEMLGTAKKVSVSLDDTIILHGGGDKKLIEERCAELRTAMEKSDAVFDKEKAQERLSKLSGGVAVFKVGGSSEAEVEERKDRVTDALNATRAAVEEGIVPGGGVALLYAAKGLESLPTVNEDQKTGIKIIQNALKAPAFTIASNAGFDGALVIGKLLEQDNHNLGFDAAKGVYVDMVEERIIDPLKVVRTALVDAASISLLLTTSEATVFDHPNEKNKSPSRMPNMDQMSY</sequence>
<evidence type="ECO:0000256" key="1">
    <source>
        <dbReference type="ARBA" id="ARBA00006607"/>
    </source>
</evidence>
<organism evidence="7 8">
    <name type="scientific">Quercus suber</name>
    <name type="common">Cork oak</name>
    <dbReference type="NCBI Taxonomy" id="58331"/>
    <lineage>
        <taxon>Eukaryota</taxon>
        <taxon>Viridiplantae</taxon>
        <taxon>Streptophyta</taxon>
        <taxon>Embryophyta</taxon>
        <taxon>Tracheophyta</taxon>
        <taxon>Spermatophyta</taxon>
        <taxon>Magnoliopsida</taxon>
        <taxon>eudicotyledons</taxon>
        <taxon>Gunneridae</taxon>
        <taxon>Pentapetalae</taxon>
        <taxon>rosids</taxon>
        <taxon>fabids</taxon>
        <taxon>Fagales</taxon>
        <taxon>Fagaceae</taxon>
        <taxon>Quercus</taxon>
    </lineage>
</organism>
<keyword evidence="4" id="KW-0143">Chaperone</keyword>
<dbReference type="NCBIfam" id="NF009488">
    <property type="entry name" value="PRK12850.1"/>
    <property type="match status" value="1"/>
</dbReference>
<dbReference type="GO" id="GO:0005524">
    <property type="term" value="F:ATP binding"/>
    <property type="evidence" value="ECO:0007669"/>
    <property type="project" value="UniProtKB-KW"/>
</dbReference>
<dbReference type="SUPFAM" id="SSF48592">
    <property type="entry name" value="GroEL equatorial domain-like"/>
    <property type="match status" value="1"/>
</dbReference>
<dbReference type="HAMAP" id="MF_00600">
    <property type="entry name" value="CH60"/>
    <property type="match status" value="1"/>
</dbReference>
<dbReference type="PANTHER" id="PTHR45633">
    <property type="entry name" value="60 KDA HEAT SHOCK PROTEIN, MITOCHONDRIAL"/>
    <property type="match status" value="1"/>
</dbReference>
<dbReference type="AlphaFoldDB" id="A0AAW0L5H8"/>
<keyword evidence="8" id="KW-1185">Reference proteome</keyword>
<dbReference type="Gene3D" id="3.30.260.10">
    <property type="entry name" value="TCP-1-like chaperonin intermediate domain"/>
    <property type="match status" value="1"/>
</dbReference>
<reference evidence="7 8" key="1">
    <citation type="journal article" date="2018" name="Sci. Data">
        <title>The draft genome sequence of cork oak.</title>
        <authorList>
            <person name="Ramos A.M."/>
            <person name="Usie A."/>
            <person name="Barbosa P."/>
            <person name="Barros P.M."/>
            <person name="Capote T."/>
            <person name="Chaves I."/>
            <person name="Simoes F."/>
            <person name="Abreu I."/>
            <person name="Carrasquinho I."/>
            <person name="Faro C."/>
            <person name="Guimaraes J.B."/>
            <person name="Mendonca D."/>
            <person name="Nobrega F."/>
            <person name="Rodrigues L."/>
            <person name="Saibo N.J.M."/>
            <person name="Varela M.C."/>
            <person name="Egas C."/>
            <person name="Matos J."/>
            <person name="Miguel C.M."/>
            <person name="Oliveira M.M."/>
            <person name="Ricardo C.P."/>
            <person name="Goncalves S."/>
        </authorList>
    </citation>
    <scope>NUCLEOTIDE SEQUENCE [LARGE SCALE GENOMIC DNA]</scope>
    <source>
        <strain evidence="8">cv. HL8</strain>
    </source>
</reference>
<dbReference type="Gene3D" id="1.10.560.10">
    <property type="entry name" value="GroEL-like equatorial domain"/>
    <property type="match status" value="1"/>
</dbReference>